<dbReference type="OrthoDB" id="9774976at2"/>
<keyword evidence="7" id="KW-1185">Reference proteome</keyword>
<dbReference type="GO" id="GO:0016788">
    <property type="term" value="F:hydrolase activity, acting on ester bonds"/>
    <property type="evidence" value="ECO:0007669"/>
    <property type="project" value="InterPro"/>
</dbReference>
<dbReference type="Proteomes" id="UP000297839">
    <property type="component" value="Unassembled WGS sequence"/>
</dbReference>
<keyword evidence="4" id="KW-0862">Zinc</keyword>
<sequence>MASLFDTFEFRGAAGGPRLLALGAVHGNETCGTVAIRRVLQQLSTGELRLRAGQLTLVPVVNRLAYDHRRRAGDRNLNRDLRHFDHPRDNEDRIANELCPLLASHEVLLDLHSFHSPGAPFVMVGPENNGGALEPFSHSREEEAFARRLGIDRAVDGWLDTYAKGAKRRGGSAAYGVGTTEYMRTRGGWGVTLECGQHDDPRAPEVAYRALMNALAHLRLIDAPDPQPQRMETLRLTDVIDFQDPGDRFVRDWPSFEPLKAGELVGWRADGSEVRVATDSCIVFPNMNAVPGAEWFYLAERSPRMG</sequence>
<proteinExistence type="predicted"/>
<dbReference type="EMBL" id="SMLK01000006">
    <property type="protein sequence ID" value="TFY98176.1"/>
    <property type="molecule type" value="Genomic_DNA"/>
</dbReference>
<evidence type="ECO:0000256" key="1">
    <source>
        <dbReference type="ARBA" id="ARBA00001947"/>
    </source>
</evidence>
<name>A0A4Z0BFR5_9BURK</name>
<reference evidence="6 7" key="1">
    <citation type="submission" date="2019-03" db="EMBL/GenBank/DDBJ databases">
        <title>Ramlibacter sp. 18x22-1, whole genome shotgun sequence.</title>
        <authorList>
            <person name="Zhang X."/>
            <person name="Feng G."/>
            <person name="Zhu H."/>
        </authorList>
    </citation>
    <scope>NUCLEOTIDE SEQUENCE [LARGE SCALE GENOMIC DNA]</scope>
    <source>
        <strain evidence="6 7">18x22-1</strain>
    </source>
</reference>
<evidence type="ECO:0000313" key="7">
    <source>
        <dbReference type="Proteomes" id="UP000297839"/>
    </source>
</evidence>
<accession>A0A4Z0BFR5</accession>
<dbReference type="RefSeq" id="WP_135250865.1">
    <property type="nucleotide sequence ID" value="NZ_SMLK01000006.1"/>
</dbReference>
<keyword evidence="2" id="KW-0479">Metal-binding</keyword>
<dbReference type="AlphaFoldDB" id="A0A4Z0BFR5"/>
<evidence type="ECO:0000313" key="6">
    <source>
        <dbReference type="EMBL" id="TFY98176.1"/>
    </source>
</evidence>
<comment type="cofactor">
    <cofactor evidence="1">
        <name>Zn(2+)</name>
        <dbReference type="ChEBI" id="CHEBI:29105"/>
    </cofactor>
</comment>
<dbReference type="GO" id="GO:0005829">
    <property type="term" value="C:cytosol"/>
    <property type="evidence" value="ECO:0007669"/>
    <property type="project" value="TreeGrafter"/>
</dbReference>
<dbReference type="Pfam" id="PF24827">
    <property type="entry name" value="AstE_AspA_cat"/>
    <property type="match status" value="1"/>
</dbReference>
<dbReference type="GO" id="GO:0046872">
    <property type="term" value="F:metal ion binding"/>
    <property type="evidence" value="ECO:0007669"/>
    <property type="project" value="UniProtKB-KW"/>
</dbReference>
<evidence type="ECO:0000256" key="4">
    <source>
        <dbReference type="ARBA" id="ARBA00022833"/>
    </source>
</evidence>
<keyword evidence="3" id="KW-0378">Hydrolase</keyword>
<organism evidence="6 7">
    <name type="scientific">Ramlibacter humi</name>
    <dbReference type="NCBI Taxonomy" id="2530451"/>
    <lineage>
        <taxon>Bacteria</taxon>
        <taxon>Pseudomonadati</taxon>
        <taxon>Pseudomonadota</taxon>
        <taxon>Betaproteobacteria</taxon>
        <taxon>Burkholderiales</taxon>
        <taxon>Comamonadaceae</taxon>
        <taxon>Ramlibacter</taxon>
    </lineage>
</organism>
<feature type="domain" description="Succinylglutamate desuccinylase/Aspartoacylase catalytic" evidence="5">
    <location>
        <begin position="16"/>
        <end position="113"/>
    </location>
</feature>
<dbReference type="SUPFAM" id="SSF53187">
    <property type="entry name" value="Zn-dependent exopeptidases"/>
    <property type="match status" value="1"/>
</dbReference>
<evidence type="ECO:0000259" key="5">
    <source>
        <dbReference type="Pfam" id="PF24827"/>
    </source>
</evidence>
<dbReference type="Gene3D" id="3.40.630.10">
    <property type="entry name" value="Zn peptidases"/>
    <property type="match status" value="1"/>
</dbReference>
<evidence type="ECO:0000256" key="2">
    <source>
        <dbReference type="ARBA" id="ARBA00022723"/>
    </source>
</evidence>
<dbReference type="PANTHER" id="PTHR15162:SF7">
    <property type="entry name" value="SUCCINYLGLUTAMATE DESUCCINYLASE"/>
    <property type="match status" value="1"/>
</dbReference>
<dbReference type="InterPro" id="IPR055438">
    <property type="entry name" value="AstE_AspA_cat"/>
</dbReference>
<evidence type="ECO:0000256" key="3">
    <source>
        <dbReference type="ARBA" id="ARBA00022801"/>
    </source>
</evidence>
<dbReference type="InterPro" id="IPR050178">
    <property type="entry name" value="AspA/AstE_fam"/>
</dbReference>
<protein>
    <submittedName>
        <fullName evidence="6">Succinylglutamate desuccinylase</fullName>
    </submittedName>
</protein>
<dbReference type="PANTHER" id="PTHR15162">
    <property type="entry name" value="ASPARTOACYLASE"/>
    <property type="match status" value="1"/>
</dbReference>
<comment type="caution">
    <text evidence="6">The sequence shown here is derived from an EMBL/GenBank/DDBJ whole genome shotgun (WGS) entry which is preliminary data.</text>
</comment>
<gene>
    <name evidence="6" type="ORF">EZ216_16365</name>
</gene>